<feature type="transmembrane region" description="Helical" evidence="2">
    <location>
        <begin position="118"/>
        <end position="141"/>
    </location>
</feature>
<dbReference type="OrthoDB" id="5322539at2759"/>
<feature type="transmembrane region" description="Helical" evidence="2">
    <location>
        <begin position="222"/>
        <end position="240"/>
    </location>
</feature>
<keyword evidence="4" id="KW-1185">Reference proteome</keyword>
<evidence type="ECO:0000313" key="4">
    <source>
        <dbReference type="Proteomes" id="UP000018144"/>
    </source>
</evidence>
<accession>U4L586</accession>
<dbReference type="Proteomes" id="UP000018144">
    <property type="component" value="Unassembled WGS sequence"/>
</dbReference>
<name>U4L586_PYROM</name>
<keyword evidence="2" id="KW-0472">Membrane</keyword>
<gene>
    <name evidence="3" type="ORF">PCON_11806</name>
</gene>
<dbReference type="eggNOG" id="ENOG502RX75">
    <property type="taxonomic scope" value="Eukaryota"/>
</dbReference>
<feature type="region of interest" description="Disordered" evidence="1">
    <location>
        <begin position="1"/>
        <end position="90"/>
    </location>
</feature>
<organism evidence="3 4">
    <name type="scientific">Pyronema omphalodes (strain CBS 100304)</name>
    <name type="common">Pyronema confluens</name>
    <dbReference type="NCBI Taxonomy" id="1076935"/>
    <lineage>
        <taxon>Eukaryota</taxon>
        <taxon>Fungi</taxon>
        <taxon>Dikarya</taxon>
        <taxon>Ascomycota</taxon>
        <taxon>Pezizomycotina</taxon>
        <taxon>Pezizomycetes</taxon>
        <taxon>Pezizales</taxon>
        <taxon>Pyronemataceae</taxon>
        <taxon>Pyronema</taxon>
    </lineage>
</organism>
<feature type="transmembrane region" description="Helical" evidence="2">
    <location>
        <begin position="161"/>
        <end position="179"/>
    </location>
</feature>
<dbReference type="OMA" id="EPSIWIG"/>
<dbReference type="PANTHER" id="PTHR35041:SF3">
    <property type="entry name" value="FORMYLMETHIONINE DEFORMYLASE-LIKE PROTEIN"/>
    <property type="match status" value="1"/>
</dbReference>
<feature type="compositionally biased region" description="Polar residues" evidence="1">
    <location>
        <begin position="48"/>
        <end position="58"/>
    </location>
</feature>
<feature type="transmembrane region" description="Helical" evidence="2">
    <location>
        <begin position="604"/>
        <end position="627"/>
    </location>
</feature>
<keyword evidence="2" id="KW-0812">Transmembrane</keyword>
<protein>
    <submittedName>
        <fullName evidence="3">Uncharacterized protein</fullName>
    </submittedName>
</protein>
<evidence type="ECO:0000256" key="1">
    <source>
        <dbReference type="SAM" id="MobiDB-lite"/>
    </source>
</evidence>
<dbReference type="PANTHER" id="PTHR35041">
    <property type="entry name" value="MEDIATOR OF RNA POLYMERASE II TRANSCRIPTION SUBUNIT 1"/>
    <property type="match status" value="1"/>
</dbReference>
<reference evidence="3 4" key="1">
    <citation type="journal article" date="2013" name="PLoS Genet.">
        <title>The genome and development-dependent transcriptomes of Pyronema confluens: a window into fungal evolution.</title>
        <authorList>
            <person name="Traeger S."/>
            <person name="Altegoer F."/>
            <person name="Freitag M."/>
            <person name="Gabaldon T."/>
            <person name="Kempken F."/>
            <person name="Kumar A."/>
            <person name="Marcet-Houben M."/>
            <person name="Poggeler S."/>
            <person name="Stajich J.E."/>
            <person name="Nowrousian M."/>
        </authorList>
    </citation>
    <scope>NUCLEOTIDE SEQUENCE [LARGE SCALE GENOMIC DNA]</scope>
    <source>
        <strain evidence="4">CBS 100304</strain>
        <tissue evidence="3">Vegetative mycelium</tissue>
    </source>
</reference>
<sequence length="739" mass="83093">MSYNYRSHGDEGAWREGLSGAPSPYTPGSETFLFSSPPTSPPVHGPYGNTQTGYTSAFPNPPKSGHRQISSISSIESEESTRIGPPHSREPKGIYRRTFSNLSKNSEMLKMWSTGIHWYVPAGMIFVYMVGIGAALAHHFFNKSLHYKPATNQVWMSRIGTALAFLTKASLVGAIVLAYRQRVWYTVRQKAISLRDLDGLFSVIEDPSWFILGVGMMKKAKVASFMALCTWLIPIASVMSPGSLTTRLQQVQYPELGKCTVSTINFTREADSDWRHPRQNRQGYNLMFYETTPPLPALSIADWYSSPSEQSKRLVQLSFLSQSVIPEPESPCKGYNCSYIMEFYAPWYNCTELKNFADTGFNISKFVPYAPEDDGPEPDLNKNLIYLAQTEDEKTHFIKPHPDLKSPVYTSQGVFQKDPDLILGWTYDTKERLPNVVGNERWLTKMVQNSWRCEHQKAKYTVNSTWIDNRLVNRTAVVSEGRRMLEKGKAIGPKTEQGVEAYKEFMGYYAIGYLFRDIVTGNLTSSNRTKIVTTKSKLSVNAKLIDQTIHFPQKDFIYQLQNFYEDLVMSLISEPYLEIADKTNVDCNRTRFENRFWYTPKNLWIGYGISILVAGLSIIVGAIALYANGFCSDITFSKIVVTTRNPTLDKMVMSYPGVALGGDPMPTRLMETELRFGILNGDPQETTPLLSHTAFGLADEISTIKKQDVQNALDAQNNSQLELEPGNFLSGAGLGQLPG</sequence>
<evidence type="ECO:0000313" key="3">
    <source>
        <dbReference type="EMBL" id="CCX12212.1"/>
    </source>
</evidence>
<evidence type="ECO:0000256" key="2">
    <source>
        <dbReference type="SAM" id="Phobius"/>
    </source>
</evidence>
<dbReference type="EMBL" id="HF935685">
    <property type="protein sequence ID" value="CCX12212.1"/>
    <property type="molecule type" value="Genomic_DNA"/>
</dbReference>
<proteinExistence type="predicted"/>
<keyword evidence="2" id="KW-1133">Transmembrane helix</keyword>
<dbReference type="AlphaFoldDB" id="U4L586"/>
<dbReference type="STRING" id="1076935.U4L586"/>